<dbReference type="InterPro" id="IPR011006">
    <property type="entry name" value="CheY-like_superfamily"/>
</dbReference>
<name>A0ABW9DYA8_9BURK</name>
<dbReference type="PRINTS" id="PR00344">
    <property type="entry name" value="BCTRLSENSOR"/>
</dbReference>
<dbReference type="SUPFAM" id="SSF47384">
    <property type="entry name" value="Homodimeric domain of signal transducing histidine kinase"/>
    <property type="match status" value="1"/>
</dbReference>
<dbReference type="Pfam" id="PF17149">
    <property type="entry name" value="CHASE5"/>
    <property type="match status" value="1"/>
</dbReference>
<evidence type="ECO:0000256" key="1">
    <source>
        <dbReference type="ARBA" id="ARBA00000085"/>
    </source>
</evidence>
<evidence type="ECO:0000313" key="11">
    <source>
        <dbReference type="Proteomes" id="UP001629432"/>
    </source>
</evidence>
<gene>
    <name evidence="10" type="ORF">PQQ63_23550</name>
</gene>
<dbReference type="CDD" id="cd16922">
    <property type="entry name" value="HATPase_EvgS-ArcB-TorS-like"/>
    <property type="match status" value="1"/>
</dbReference>
<keyword evidence="10" id="KW-0067">ATP-binding</keyword>
<keyword evidence="4" id="KW-0808">Transferase</keyword>
<dbReference type="Pfam" id="PF02518">
    <property type="entry name" value="HATPase_c"/>
    <property type="match status" value="1"/>
</dbReference>
<dbReference type="InterPro" id="IPR036890">
    <property type="entry name" value="HATPase_C_sf"/>
</dbReference>
<dbReference type="Gene3D" id="3.30.565.10">
    <property type="entry name" value="Histidine kinase-like ATPase, C-terminal domain"/>
    <property type="match status" value="1"/>
</dbReference>
<comment type="caution">
    <text evidence="10">The sequence shown here is derived from an EMBL/GenBank/DDBJ whole genome shotgun (WGS) entry which is preliminary data.</text>
</comment>
<proteinExistence type="predicted"/>
<dbReference type="InterPro" id="IPR003661">
    <property type="entry name" value="HisK_dim/P_dom"/>
</dbReference>
<evidence type="ECO:0000256" key="3">
    <source>
        <dbReference type="ARBA" id="ARBA00022553"/>
    </source>
</evidence>
<keyword evidence="3 6" id="KW-0597">Phosphoprotein</keyword>
<evidence type="ECO:0000256" key="4">
    <source>
        <dbReference type="ARBA" id="ARBA00022679"/>
    </source>
</evidence>
<dbReference type="SUPFAM" id="SSF55874">
    <property type="entry name" value="ATPase domain of HSP90 chaperone/DNA topoisomerase II/histidine kinase"/>
    <property type="match status" value="1"/>
</dbReference>
<evidence type="ECO:0000313" key="10">
    <source>
        <dbReference type="EMBL" id="MFM0639667.1"/>
    </source>
</evidence>
<keyword evidence="7" id="KW-1133">Transmembrane helix</keyword>
<dbReference type="CDD" id="cd00082">
    <property type="entry name" value="HisKA"/>
    <property type="match status" value="1"/>
</dbReference>
<feature type="domain" description="Response regulatory" evidence="9">
    <location>
        <begin position="513"/>
        <end position="629"/>
    </location>
</feature>
<dbReference type="InterPro" id="IPR036097">
    <property type="entry name" value="HisK_dim/P_sf"/>
</dbReference>
<dbReference type="Proteomes" id="UP001629432">
    <property type="component" value="Unassembled WGS sequence"/>
</dbReference>
<dbReference type="PROSITE" id="PS50110">
    <property type="entry name" value="RESPONSE_REGULATORY"/>
    <property type="match status" value="1"/>
</dbReference>
<dbReference type="InterPro" id="IPR004358">
    <property type="entry name" value="Sig_transdc_His_kin-like_C"/>
</dbReference>
<dbReference type="InterPro" id="IPR005467">
    <property type="entry name" value="His_kinase_dom"/>
</dbReference>
<dbReference type="Gene3D" id="1.10.287.130">
    <property type="match status" value="1"/>
</dbReference>
<comment type="catalytic activity">
    <reaction evidence="1">
        <text>ATP + protein L-histidine = ADP + protein N-phospho-L-histidine.</text>
        <dbReference type="EC" id="2.7.13.3"/>
    </reaction>
</comment>
<dbReference type="InterPro" id="IPR033414">
    <property type="entry name" value="Sensor_dom"/>
</dbReference>
<feature type="transmembrane region" description="Helical" evidence="7">
    <location>
        <begin position="161"/>
        <end position="182"/>
    </location>
</feature>
<dbReference type="SMART" id="SM00448">
    <property type="entry name" value="REC"/>
    <property type="match status" value="1"/>
</dbReference>
<keyword evidence="11" id="KW-1185">Reference proteome</keyword>
<reference evidence="10 11" key="1">
    <citation type="journal article" date="2024" name="Chem. Sci.">
        <title>Discovery of megapolipeptins by genome mining of a Burkholderiales bacteria collection.</title>
        <authorList>
            <person name="Paulo B.S."/>
            <person name="Recchia M.J.J."/>
            <person name="Lee S."/>
            <person name="Fergusson C.H."/>
            <person name="Romanowski S.B."/>
            <person name="Hernandez A."/>
            <person name="Krull N."/>
            <person name="Liu D.Y."/>
            <person name="Cavanagh H."/>
            <person name="Bos A."/>
            <person name="Gray C.A."/>
            <person name="Murphy B.T."/>
            <person name="Linington R.G."/>
            <person name="Eustaquio A.S."/>
        </authorList>
    </citation>
    <scope>NUCLEOTIDE SEQUENCE [LARGE SCALE GENOMIC DNA]</scope>
    <source>
        <strain evidence="10 11">RL17-338-BIC-A</strain>
    </source>
</reference>
<feature type="modified residue" description="4-aspartylphosphate" evidence="6">
    <location>
        <position position="562"/>
    </location>
</feature>
<dbReference type="EC" id="2.7.13.3" evidence="2"/>
<dbReference type="RefSeq" id="WP_408338313.1">
    <property type="nucleotide sequence ID" value="NZ_JAQQCF010000022.1"/>
</dbReference>
<dbReference type="SMART" id="SM00387">
    <property type="entry name" value="HATPase_c"/>
    <property type="match status" value="1"/>
</dbReference>
<keyword evidence="5" id="KW-0418">Kinase</keyword>
<organism evidence="10 11">
    <name type="scientific">Paraburkholderia metrosideri</name>
    <dbReference type="NCBI Taxonomy" id="580937"/>
    <lineage>
        <taxon>Bacteria</taxon>
        <taxon>Pseudomonadati</taxon>
        <taxon>Pseudomonadota</taxon>
        <taxon>Betaproteobacteria</taxon>
        <taxon>Burkholderiales</taxon>
        <taxon>Burkholderiaceae</taxon>
        <taxon>Paraburkholderia</taxon>
    </lineage>
</organism>
<evidence type="ECO:0000256" key="5">
    <source>
        <dbReference type="ARBA" id="ARBA00022777"/>
    </source>
</evidence>
<evidence type="ECO:0000256" key="2">
    <source>
        <dbReference type="ARBA" id="ARBA00012438"/>
    </source>
</evidence>
<keyword evidence="7" id="KW-0472">Membrane</keyword>
<evidence type="ECO:0000259" key="9">
    <source>
        <dbReference type="PROSITE" id="PS50110"/>
    </source>
</evidence>
<accession>A0ABW9DYA8</accession>
<dbReference type="GO" id="GO:0005524">
    <property type="term" value="F:ATP binding"/>
    <property type="evidence" value="ECO:0007669"/>
    <property type="project" value="UniProtKB-KW"/>
</dbReference>
<dbReference type="Gene3D" id="3.40.50.2300">
    <property type="match status" value="1"/>
</dbReference>
<evidence type="ECO:0000256" key="7">
    <source>
        <dbReference type="SAM" id="Phobius"/>
    </source>
</evidence>
<dbReference type="SUPFAM" id="SSF52172">
    <property type="entry name" value="CheY-like"/>
    <property type="match status" value="1"/>
</dbReference>
<keyword evidence="7" id="KW-0812">Transmembrane</keyword>
<dbReference type="InterPro" id="IPR001789">
    <property type="entry name" value="Sig_transdc_resp-reg_receiver"/>
</dbReference>
<dbReference type="EMBL" id="JAQQCF010000022">
    <property type="protein sequence ID" value="MFM0639667.1"/>
    <property type="molecule type" value="Genomic_DNA"/>
</dbReference>
<dbReference type="InterPro" id="IPR003594">
    <property type="entry name" value="HATPase_dom"/>
</dbReference>
<dbReference type="Pfam" id="PF00512">
    <property type="entry name" value="HisKA"/>
    <property type="match status" value="1"/>
</dbReference>
<dbReference type="PANTHER" id="PTHR43047">
    <property type="entry name" value="TWO-COMPONENT HISTIDINE PROTEIN KINASE"/>
    <property type="match status" value="1"/>
</dbReference>
<protein>
    <recommendedName>
        <fullName evidence="2">histidine kinase</fullName>
        <ecNumber evidence="2">2.7.13.3</ecNumber>
    </recommendedName>
</protein>
<dbReference type="Pfam" id="PF00072">
    <property type="entry name" value="Response_reg"/>
    <property type="match status" value="1"/>
</dbReference>
<sequence length="725" mass="80304">MAVNSFGSLFATPGRFRHSVVFRLLATVLLFSCAVTLLLSALQLYRDYSRGVELIETRLSDIDRSNRDSLGEGLWQLNRTELQLQLNGILRLADMCAAEVRETGSSGTPMVVTAGRRMTGAVISREFPIFYSIHGTQQKIGSLYVQATLANLYHALTQTALVILVSQATYTFIVALFTIYIFSRLVTRHLATIARLVGEYDFRAAPKPFVLPRRRPSRPDELDRVVTAFNSMGARLHDAYLAERDATAQREARHLAEAANRAKSEFLANMSHELRTPLNGILGYAQILLRDSNQSERQRNAVEVIHRSGEHLLTLIDDTLDFARIEAGKLRIEMSDVSLPGVLDTIRDIIGVKAEQKRLRFLCESAADLGCAVRADERRLRQVLLNLLANAVRFTDAGWVSLQVTRTPAGAVRFCVRDSGIGIPADRLSAIFEPFEQAGSPERRAGGAGLGLAISQQFVRAMDGEIRVESEVAHGSAFWFDLAPAVVDASAARADLSTPAARRVTGYTGPRRKVLMIDDEPVNRAVAIEFLEQLGFDAVEAASGHEGLAKARSEAPSLIMTDILMPEMDGLETTRRLRRLPGLGDIPIIVVSANPSWSDEKRSTDAGANAFLSKPIDFDRLQTHLADLLALEWTYSPVTRPPQSETSRTPSYVLPEVLPDDELDNLHRLARLGDMRAIAEWADRMAALDERNLALATELRALVKGYQSKAILLLVEEHLERKHQR</sequence>
<evidence type="ECO:0000256" key="6">
    <source>
        <dbReference type="PROSITE-ProRule" id="PRU00169"/>
    </source>
</evidence>
<dbReference type="CDD" id="cd17546">
    <property type="entry name" value="REC_hyHK_CKI1_RcsC-like"/>
    <property type="match status" value="1"/>
</dbReference>
<feature type="transmembrane region" description="Helical" evidence="7">
    <location>
        <begin position="20"/>
        <end position="42"/>
    </location>
</feature>
<evidence type="ECO:0000259" key="8">
    <source>
        <dbReference type="PROSITE" id="PS50109"/>
    </source>
</evidence>
<keyword evidence="10" id="KW-0547">Nucleotide-binding</keyword>
<dbReference type="SMART" id="SM00388">
    <property type="entry name" value="HisKA"/>
    <property type="match status" value="1"/>
</dbReference>
<dbReference type="PROSITE" id="PS50109">
    <property type="entry name" value="HIS_KIN"/>
    <property type="match status" value="1"/>
</dbReference>
<feature type="domain" description="Histidine kinase" evidence="8">
    <location>
        <begin position="269"/>
        <end position="486"/>
    </location>
</feature>